<reference evidence="2" key="1">
    <citation type="journal article" date="2023" name="Commun. Biol.">
        <title>Genome analysis of Parmales, the sister group of diatoms, reveals the evolutionary specialization of diatoms from phago-mixotrophs to photoautotrophs.</title>
        <authorList>
            <person name="Ban H."/>
            <person name="Sato S."/>
            <person name="Yoshikawa S."/>
            <person name="Yamada K."/>
            <person name="Nakamura Y."/>
            <person name="Ichinomiya M."/>
            <person name="Sato N."/>
            <person name="Blanc-Mathieu R."/>
            <person name="Endo H."/>
            <person name="Kuwata A."/>
            <person name="Ogata H."/>
        </authorList>
    </citation>
    <scope>NUCLEOTIDE SEQUENCE [LARGE SCALE GENOMIC DNA]</scope>
    <source>
        <strain evidence="2">NIES 3700</strain>
    </source>
</reference>
<protein>
    <submittedName>
        <fullName evidence="1">Uncharacterized protein</fullName>
    </submittedName>
</protein>
<dbReference type="Proteomes" id="UP001165122">
    <property type="component" value="Unassembled WGS sequence"/>
</dbReference>
<accession>A0A9W7EB33</accession>
<sequence length="127" mass="14101">MAAYAFTQPKEGQTGHGAPLFEVGELVSAQRQRNPLKKNFPALVLERRVVRGSTNQDDCTVCQVFYCLSCGLCCRSCAAASIFERYLYKVQYTDDRSKIDVDLEENYITKIVVGQVDNVPAAVATNI</sequence>
<comment type="caution">
    <text evidence="1">The sequence shown here is derived from an EMBL/GenBank/DDBJ whole genome shotgun (WGS) entry which is preliminary data.</text>
</comment>
<organism evidence="1 2">
    <name type="scientific">Triparma laevis f. longispina</name>
    <dbReference type="NCBI Taxonomy" id="1714387"/>
    <lineage>
        <taxon>Eukaryota</taxon>
        <taxon>Sar</taxon>
        <taxon>Stramenopiles</taxon>
        <taxon>Ochrophyta</taxon>
        <taxon>Bolidophyceae</taxon>
        <taxon>Parmales</taxon>
        <taxon>Triparmaceae</taxon>
        <taxon>Triparma</taxon>
    </lineage>
</organism>
<dbReference type="EMBL" id="BRXW01000655">
    <property type="protein sequence ID" value="GMH72452.1"/>
    <property type="molecule type" value="Genomic_DNA"/>
</dbReference>
<evidence type="ECO:0000313" key="1">
    <source>
        <dbReference type="EMBL" id="GMH72452.1"/>
    </source>
</evidence>
<keyword evidence="2" id="KW-1185">Reference proteome</keyword>
<name>A0A9W7EB33_9STRA</name>
<evidence type="ECO:0000313" key="2">
    <source>
        <dbReference type="Proteomes" id="UP001165122"/>
    </source>
</evidence>
<dbReference type="AlphaFoldDB" id="A0A9W7EB33"/>
<proteinExistence type="predicted"/>
<gene>
    <name evidence="1" type="ORF">TrLO_g15563</name>
</gene>
<dbReference type="OrthoDB" id="10356015at2759"/>